<feature type="region of interest" description="Disordered" evidence="1">
    <location>
        <begin position="111"/>
        <end position="137"/>
    </location>
</feature>
<dbReference type="InterPro" id="IPR051783">
    <property type="entry name" value="NAD(P)-dependent_oxidoreduct"/>
</dbReference>
<dbReference type="PANTHER" id="PTHR48079">
    <property type="entry name" value="PROTEIN YEEZ"/>
    <property type="match status" value="1"/>
</dbReference>
<dbReference type="InterPro" id="IPR036291">
    <property type="entry name" value="NAD(P)-bd_dom_sf"/>
</dbReference>
<accession>A0A9D2EBH6</accession>
<name>A0A9D2EBH6_9MICO</name>
<dbReference type="Gene3D" id="3.40.50.720">
    <property type="entry name" value="NAD(P)-binding Rossmann-like Domain"/>
    <property type="match status" value="1"/>
</dbReference>
<evidence type="ECO:0000256" key="1">
    <source>
        <dbReference type="SAM" id="MobiDB-lite"/>
    </source>
</evidence>
<dbReference type="InterPro" id="IPR001509">
    <property type="entry name" value="Epimerase_deHydtase"/>
</dbReference>
<dbReference type="GO" id="GO:0005737">
    <property type="term" value="C:cytoplasm"/>
    <property type="evidence" value="ECO:0007669"/>
    <property type="project" value="TreeGrafter"/>
</dbReference>
<proteinExistence type="predicted"/>
<reference evidence="3" key="2">
    <citation type="submission" date="2021-04" db="EMBL/GenBank/DDBJ databases">
        <authorList>
            <person name="Gilroy R."/>
        </authorList>
    </citation>
    <scope>NUCLEOTIDE SEQUENCE</scope>
    <source>
        <strain evidence="3">ChiGjej4B4-7305</strain>
    </source>
</reference>
<dbReference type="EMBL" id="DXBY01000048">
    <property type="protein sequence ID" value="HIZ34589.1"/>
    <property type="molecule type" value="Genomic_DNA"/>
</dbReference>
<protein>
    <submittedName>
        <fullName evidence="3">Nucleoside-diphosphate sugar epimerase</fullName>
    </submittedName>
</protein>
<dbReference type="GO" id="GO:0004029">
    <property type="term" value="F:aldehyde dehydrogenase (NAD+) activity"/>
    <property type="evidence" value="ECO:0007669"/>
    <property type="project" value="TreeGrafter"/>
</dbReference>
<dbReference type="Pfam" id="PF01370">
    <property type="entry name" value="Epimerase"/>
    <property type="match status" value="1"/>
</dbReference>
<comment type="caution">
    <text evidence="3">The sequence shown here is derived from an EMBL/GenBank/DDBJ whole genome shotgun (WGS) entry which is preliminary data.</text>
</comment>
<feature type="domain" description="NAD-dependent epimerase/dehydratase" evidence="2">
    <location>
        <begin position="4"/>
        <end position="230"/>
    </location>
</feature>
<dbReference type="AlphaFoldDB" id="A0A9D2EBH6"/>
<dbReference type="PANTHER" id="PTHR48079:SF6">
    <property type="entry name" value="NAD(P)-BINDING DOMAIN-CONTAINING PROTEIN-RELATED"/>
    <property type="match status" value="1"/>
</dbReference>
<sequence length="310" mass="31985">MRAVILGGTGAIGGATAARLAAAGWRVAVTGRHWAAMPAALTAAGVTFHSIDRADTAGIGGLVGTGADLLVDLVAFSAADVRALLPVLADVGSPAVVSSRAVYLDPEGRQVNGDQPPVFGSPVTEDTPTVPPAGEDVDPFTRDGYAPAKAAVEQTALASGLPVTILRPAKVHGRWARQARTRPFVEAMTAGVDRIALGAGSSVDHLTAATNTAALIEVVAAHPGARVLNIADPDTPTAEQIVRAIASHLDWRGHLELLGPHADPEHGHNPWRRSHPFLLDTSAAHALGYRPVGTALELLAAEVDSLRTDR</sequence>
<reference evidence="3" key="1">
    <citation type="journal article" date="2021" name="PeerJ">
        <title>Extensive microbial diversity within the chicken gut microbiome revealed by metagenomics and culture.</title>
        <authorList>
            <person name="Gilroy R."/>
            <person name="Ravi A."/>
            <person name="Getino M."/>
            <person name="Pursley I."/>
            <person name="Horton D.L."/>
            <person name="Alikhan N.F."/>
            <person name="Baker D."/>
            <person name="Gharbi K."/>
            <person name="Hall N."/>
            <person name="Watson M."/>
            <person name="Adriaenssens E.M."/>
            <person name="Foster-Nyarko E."/>
            <person name="Jarju S."/>
            <person name="Secka A."/>
            <person name="Antonio M."/>
            <person name="Oren A."/>
            <person name="Chaudhuri R.R."/>
            <person name="La Ragione R."/>
            <person name="Hildebrand F."/>
            <person name="Pallen M.J."/>
        </authorList>
    </citation>
    <scope>NUCLEOTIDE SEQUENCE</scope>
    <source>
        <strain evidence="3">ChiGjej4B4-7305</strain>
    </source>
</reference>
<gene>
    <name evidence="3" type="ORF">H9815_02335</name>
</gene>
<dbReference type="SUPFAM" id="SSF51735">
    <property type="entry name" value="NAD(P)-binding Rossmann-fold domains"/>
    <property type="match status" value="1"/>
</dbReference>
<evidence type="ECO:0000259" key="2">
    <source>
        <dbReference type="Pfam" id="PF01370"/>
    </source>
</evidence>
<evidence type="ECO:0000313" key="4">
    <source>
        <dbReference type="Proteomes" id="UP000824037"/>
    </source>
</evidence>
<dbReference type="Proteomes" id="UP000824037">
    <property type="component" value="Unassembled WGS sequence"/>
</dbReference>
<organism evidence="3 4">
    <name type="scientific">Candidatus Ruania gallistercoris</name>
    <dbReference type="NCBI Taxonomy" id="2838746"/>
    <lineage>
        <taxon>Bacteria</taxon>
        <taxon>Bacillati</taxon>
        <taxon>Actinomycetota</taxon>
        <taxon>Actinomycetes</taxon>
        <taxon>Micrococcales</taxon>
        <taxon>Ruaniaceae</taxon>
        <taxon>Ruania</taxon>
    </lineage>
</organism>
<evidence type="ECO:0000313" key="3">
    <source>
        <dbReference type="EMBL" id="HIZ34589.1"/>
    </source>
</evidence>